<dbReference type="InterPro" id="IPR000836">
    <property type="entry name" value="PRTase_dom"/>
</dbReference>
<feature type="domain" description="Phosphoribosyltransferase" evidence="2">
    <location>
        <begin position="219"/>
        <end position="266"/>
    </location>
</feature>
<evidence type="ECO:0000259" key="2">
    <source>
        <dbReference type="Pfam" id="PF00156"/>
    </source>
</evidence>
<sequence length="271" mass="29571">MTSTHPNRVSLPDILTSWKQTTELIFPRVCASCQTFGPSMLGAGALCPLCDQLVRLATLNLQTTTLPGTRLPVVSAGRYEHELGRCVLAYKDAGRTDLSPYLASALARALTCLLELSEGELEPAEPIYLVPLPSSRASIRRRGYAPAPLLARAVLPLLRSPVPVKVADALAQVPAWARTSPGQHRSKAQKTLGIEERYRQMQGKLRVGKPALHQLGRYYSLEGATCLLVDDVFTTGASLREGYRVLSHRGARVLGGATIAYVPKRQRYNTE</sequence>
<protein>
    <recommendedName>
        <fullName evidence="2">Phosphoribosyltransferase domain-containing protein</fullName>
    </recommendedName>
</protein>
<reference evidence="3" key="2">
    <citation type="submission" date="2021-04" db="EMBL/GenBank/DDBJ databases">
        <authorList>
            <person name="Gilroy R."/>
        </authorList>
    </citation>
    <scope>NUCLEOTIDE SEQUENCE</scope>
    <source>
        <strain evidence="3">ChiHjej10B9-4811</strain>
    </source>
</reference>
<name>A0A9D2UDM8_9MICC</name>
<evidence type="ECO:0000313" key="3">
    <source>
        <dbReference type="EMBL" id="HJD50414.1"/>
    </source>
</evidence>
<dbReference type="Gene3D" id="3.40.50.2020">
    <property type="match status" value="1"/>
</dbReference>
<dbReference type="AlphaFoldDB" id="A0A9D2UDM8"/>
<dbReference type="Proteomes" id="UP000823908">
    <property type="component" value="Unassembled WGS sequence"/>
</dbReference>
<dbReference type="EMBL" id="DWUS01000024">
    <property type="protein sequence ID" value="HJD50414.1"/>
    <property type="molecule type" value="Genomic_DNA"/>
</dbReference>
<organism evidence="3 4">
    <name type="scientific">Candidatus Rothia avistercoris</name>
    <dbReference type="NCBI Taxonomy" id="2840479"/>
    <lineage>
        <taxon>Bacteria</taxon>
        <taxon>Bacillati</taxon>
        <taxon>Actinomycetota</taxon>
        <taxon>Actinomycetes</taxon>
        <taxon>Micrococcales</taxon>
        <taxon>Micrococcaceae</taxon>
        <taxon>Rothia</taxon>
    </lineage>
</organism>
<reference evidence="3" key="1">
    <citation type="journal article" date="2021" name="PeerJ">
        <title>Extensive microbial diversity within the chicken gut microbiome revealed by metagenomics and culture.</title>
        <authorList>
            <person name="Gilroy R."/>
            <person name="Ravi A."/>
            <person name="Getino M."/>
            <person name="Pursley I."/>
            <person name="Horton D.L."/>
            <person name="Alikhan N.F."/>
            <person name="Baker D."/>
            <person name="Gharbi K."/>
            <person name="Hall N."/>
            <person name="Watson M."/>
            <person name="Adriaenssens E.M."/>
            <person name="Foster-Nyarko E."/>
            <person name="Jarju S."/>
            <person name="Secka A."/>
            <person name="Antonio M."/>
            <person name="Oren A."/>
            <person name="Chaudhuri R.R."/>
            <person name="La Ragione R."/>
            <person name="Hildebrand F."/>
            <person name="Pallen M.J."/>
        </authorList>
    </citation>
    <scope>NUCLEOTIDE SEQUENCE</scope>
    <source>
        <strain evidence="3">ChiHjej10B9-4811</strain>
    </source>
</reference>
<dbReference type="Pfam" id="PF00156">
    <property type="entry name" value="Pribosyltran"/>
    <property type="match status" value="1"/>
</dbReference>
<proteinExistence type="inferred from homology"/>
<dbReference type="PANTHER" id="PTHR47505">
    <property type="entry name" value="DNA UTILIZATION PROTEIN YHGH"/>
    <property type="match status" value="1"/>
</dbReference>
<evidence type="ECO:0000256" key="1">
    <source>
        <dbReference type="ARBA" id="ARBA00008007"/>
    </source>
</evidence>
<comment type="caution">
    <text evidence="3">The sequence shown here is derived from an EMBL/GenBank/DDBJ whole genome shotgun (WGS) entry which is preliminary data.</text>
</comment>
<dbReference type="PANTHER" id="PTHR47505:SF1">
    <property type="entry name" value="DNA UTILIZATION PROTEIN YHGH"/>
    <property type="match status" value="1"/>
</dbReference>
<accession>A0A9D2UDM8</accession>
<dbReference type="CDD" id="cd06223">
    <property type="entry name" value="PRTases_typeI"/>
    <property type="match status" value="1"/>
</dbReference>
<evidence type="ECO:0000313" key="4">
    <source>
        <dbReference type="Proteomes" id="UP000823908"/>
    </source>
</evidence>
<gene>
    <name evidence="3" type="ORF">H9908_00880</name>
</gene>
<dbReference type="InterPro" id="IPR029057">
    <property type="entry name" value="PRTase-like"/>
</dbReference>
<dbReference type="SUPFAM" id="SSF53271">
    <property type="entry name" value="PRTase-like"/>
    <property type="match status" value="1"/>
</dbReference>
<dbReference type="InterPro" id="IPR051910">
    <property type="entry name" value="ComF/GntX_DNA_util-trans"/>
</dbReference>
<comment type="similarity">
    <text evidence="1">Belongs to the ComF/GntX family.</text>
</comment>